<dbReference type="Gene3D" id="3.90.1570.30">
    <property type="match status" value="1"/>
</dbReference>
<dbReference type="REBASE" id="58047">
    <property type="entry name" value="Evi17526IIIP"/>
</dbReference>
<evidence type="ECO:0000313" key="5">
    <source>
        <dbReference type="Proteomes" id="UP000010796"/>
    </source>
</evidence>
<protein>
    <submittedName>
        <fullName evidence="4">Helicase, type I site-specific restriction-modification system restriction subunit</fullName>
    </submittedName>
</protein>
<dbReference type="PANTHER" id="PTHR47396:SF1">
    <property type="entry name" value="ATP-DEPENDENT HELICASE IRC3-RELATED"/>
    <property type="match status" value="1"/>
</dbReference>
<dbReference type="HOGENOM" id="CLU_009326_0_0_10"/>
<keyword evidence="5" id="KW-1185">Reference proteome</keyword>
<dbReference type="CDD" id="cd18032">
    <property type="entry name" value="DEXHc_RE_I_III_res"/>
    <property type="match status" value="1"/>
</dbReference>
<dbReference type="RefSeq" id="WP_015264275.1">
    <property type="nucleotide sequence ID" value="NC_019904.1"/>
</dbReference>
<dbReference type="InterPro" id="IPR006935">
    <property type="entry name" value="Helicase/UvrB_N"/>
</dbReference>
<dbReference type="CDD" id="cd18799">
    <property type="entry name" value="SF2_C_EcoAI-like"/>
    <property type="match status" value="1"/>
</dbReference>
<feature type="domain" description="Helicase ATP-binding" evidence="2">
    <location>
        <begin position="384"/>
        <end position="543"/>
    </location>
</feature>
<proteinExistence type="predicted"/>
<dbReference type="GO" id="GO:0016787">
    <property type="term" value="F:hydrolase activity"/>
    <property type="evidence" value="ECO:0007669"/>
    <property type="project" value="InterPro"/>
</dbReference>
<dbReference type="InterPro" id="IPR050742">
    <property type="entry name" value="Helicase_Restrict-Modif_Enz"/>
</dbReference>
<dbReference type="Proteomes" id="UP000010796">
    <property type="component" value="Chromosome"/>
</dbReference>
<evidence type="ECO:0000259" key="2">
    <source>
        <dbReference type="PROSITE" id="PS51192"/>
    </source>
</evidence>
<dbReference type="SUPFAM" id="SSF52540">
    <property type="entry name" value="P-loop containing nucleoside triphosphate hydrolases"/>
    <property type="match status" value="1"/>
</dbReference>
<dbReference type="EMBL" id="CP003346">
    <property type="protein sequence ID" value="AGA76708.1"/>
    <property type="molecule type" value="Genomic_DNA"/>
</dbReference>
<evidence type="ECO:0000313" key="4">
    <source>
        <dbReference type="EMBL" id="AGA76708.1"/>
    </source>
</evidence>
<keyword evidence="4" id="KW-0067">ATP-binding</keyword>
<dbReference type="InterPro" id="IPR001650">
    <property type="entry name" value="Helicase_C-like"/>
</dbReference>
<dbReference type="GO" id="GO:0003677">
    <property type="term" value="F:DNA binding"/>
    <property type="evidence" value="ECO:0007669"/>
    <property type="project" value="InterPro"/>
</dbReference>
<reference evidence="5" key="1">
    <citation type="submission" date="2012-02" db="EMBL/GenBank/DDBJ databases">
        <title>The complete genome of Echinicola vietnamensis DSM 17526.</title>
        <authorList>
            <person name="Lucas S."/>
            <person name="Copeland A."/>
            <person name="Lapidus A."/>
            <person name="Glavina del Rio T."/>
            <person name="Dalin E."/>
            <person name="Tice H."/>
            <person name="Bruce D."/>
            <person name="Goodwin L."/>
            <person name="Pitluck S."/>
            <person name="Peters L."/>
            <person name="Ovchinnikova G."/>
            <person name="Teshima H."/>
            <person name="Kyrpides N."/>
            <person name="Mavromatis K."/>
            <person name="Ivanova N."/>
            <person name="Brettin T."/>
            <person name="Detter J.C."/>
            <person name="Han C."/>
            <person name="Larimer F."/>
            <person name="Land M."/>
            <person name="Hauser L."/>
            <person name="Markowitz V."/>
            <person name="Cheng J.-F."/>
            <person name="Hugenholtz P."/>
            <person name="Woyke T."/>
            <person name="Wu D."/>
            <person name="Brambilla E."/>
            <person name="Klenk H.-P."/>
            <person name="Eisen J.A."/>
        </authorList>
    </citation>
    <scope>NUCLEOTIDE SEQUENCE [LARGE SCALE GENOMIC DNA]</scope>
    <source>
        <strain evidence="5">DSM 17526 / LMG 23754 / KMM 6221</strain>
    </source>
</reference>
<keyword evidence="4" id="KW-0347">Helicase</keyword>
<dbReference type="Pfam" id="PF00271">
    <property type="entry name" value="Helicase_C"/>
    <property type="match status" value="1"/>
</dbReference>
<name>L0FUK5_ECHVK</name>
<dbReference type="STRING" id="926556.Echvi_0422"/>
<keyword evidence="1" id="KW-0175">Coiled coil</keyword>
<dbReference type="GO" id="GO:0005524">
    <property type="term" value="F:ATP binding"/>
    <property type="evidence" value="ECO:0007669"/>
    <property type="project" value="InterPro"/>
</dbReference>
<dbReference type="GO" id="GO:0005829">
    <property type="term" value="C:cytosol"/>
    <property type="evidence" value="ECO:0007669"/>
    <property type="project" value="TreeGrafter"/>
</dbReference>
<dbReference type="eggNOG" id="COG4096">
    <property type="taxonomic scope" value="Bacteria"/>
</dbReference>
<dbReference type="PATRIC" id="fig|926556.3.peg.424"/>
<dbReference type="Pfam" id="PF08463">
    <property type="entry name" value="EcoEI_R_C"/>
    <property type="match status" value="1"/>
</dbReference>
<dbReference type="GO" id="GO:0004386">
    <property type="term" value="F:helicase activity"/>
    <property type="evidence" value="ECO:0007669"/>
    <property type="project" value="UniProtKB-KW"/>
</dbReference>
<dbReference type="InterPro" id="IPR013670">
    <property type="entry name" value="EcoEI_R_C_dom"/>
</dbReference>
<dbReference type="Gene3D" id="3.40.50.300">
    <property type="entry name" value="P-loop containing nucleotide triphosphate hydrolases"/>
    <property type="match status" value="2"/>
</dbReference>
<keyword evidence="4" id="KW-0547">Nucleotide-binding</keyword>
<dbReference type="OrthoDB" id="9759819at2"/>
<dbReference type="PANTHER" id="PTHR47396">
    <property type="entry name" value="TYPE I RESTRICTION ENZYME ECOKI R PROTEIN"/>
    <property type="match status" value="1"/>
</dbReference>
<dbReference type="PROSITE" id="PS51194">
    <property type="entry name" value="HELICASE_CTER"/>
    <property type="match status" value="1"/>
</dbReference>
<dbReference type="KEGG" id="evi:Echvi_0422"/>
<dbReference type="AlphaFoldDB" id="L0FUK5"/>
<organism evidence="4 5">
    <name type="scientific">Echinicola vietnamensis (strain DSM 17526 / LMG 23754 / KMM 6221)</name>
    <dbReference type="NCBI Taxonomy" id="926556"/>
    <lineage>
        <taxon>Bacteria</taxon>
        <taxon>Pseudomonadati</taxon>
        <taxon>Bacteroidota</taxon>
        <taxon>Cytophagia</taxon>
        <taxon>Cytophagales</taxon>
        <taxon>Cyclobacteriaceae</taxon>
        <taxon>Echinicola</taxon>
    </lineage>
</organism>
<feature type="coiled-coil region" evidence="1">
    <location>
        <begin position="145"/>
        <end position="204"/>
    </location>
</feature>
<dbReference type="PROSITE" id="PS51192">
    <property type="entry name" value="HELICASE_ATP_BIND_1"/>
    <property type="match status" value="1"/>
</dbReference>
<feature type="domain" description="Helicase C-terminal" evidence="3">
    <location>
        <begin position="619"/>
        <end position="782"/>
    </location>
</feature>
<accession>L0FUK5</accession>
<dbReference type="GO" id="GO:0006304">
    <property type="term" value="P:DNA modification"/>
    <property type="evidence" value="ECO:0007669"/>
    <property type="project" value="InterPro"/>
</dbReference>
<evidence type="ECO:0000256" key="1">
    <source>
        <dbReference type="SAM" id="Coils"/>
    </source>
</evidence>
<dbReference type="SMART" id="SM00487">
    <property type="entry name" value="DEXDc"/>
    <property type="match status" value="1"/>
</dbReference>
<keyword evidence="4" id="KW-0378">Hydrolase</keyword>
<dbReference type="Pfam" id="PF04851">
    <property type="entry name" value="ResIII"/>
    <property type="match status" value="1"/>
</dbReference>
<evidence type="ECO:0000259" key="3">
    <source>
        <dbReference type="PROSITE" id="PS51194"/>
    </source>
</evidence>
<dbReference type="InterPro" id="IPR014001">
    <property type="entry name" value="Helicase_ATP-bd"/>
</dbReference>
<dbReference type="InterPro" id="IPR027417">
    <property type="entry name" value="P-loop_NTPase"/>
</dbReference>
<sequence>MSNFQFISTEFPEIANRAIKAEQFALTSPVESCFNARAALELGVNWMFENDADLEWPFDKKLASLMHEPGFKEIFDSYGDLYRELHLIRRIGNNAVHNQRIKQEDSIHLLKCLFRFGVFLMAAYGEEEVRVPDFNDSLIPTGDELKKSRKEIDLLREKLAQLEQENEKKRAELAEKEAANDLLRITHEKQHEQLKEQRKAREAEAIPKALPRPPSEAFTRKLYIDSALKDAGWTRLREGYELEFEVSGMPLSTNPSGVGFVDYVLWSDNGLPLAVVEAKKTTANSSKGRHQASLYADCLEKKFKQRPLIYYTNGFDFYLWDDLFAPDRKVSGFMTKDQLELAIRRRKERKDLRDFKVNLAITGRPYQTEAIQRVAENLSVIKDGKIKQRHRKSLLIMATGSGKTRTSASIVDMMVKCNWAKRILFLADRNALVTQAKNAFTEHLPDLTSIDLTKEKENDSTRLVFSTYPTMMNQIDQARDGEGRFYGVGHFDLIIIDEAHRSVYQKYRAIFQYFDAFILGLTATPKKDVDHNTYELFEIEDDNPTFAYELDQAVNDSFLVPPRAISVPLKFMREGIKYSELSEKEKLEYEEKFGDPSNEEAEDGIDKSQLYKWLFNSNTVDQVLNHLMTSGIKVDGGDKIGKTIIFAKNHKHAVYIEERFNKNYPEYSGKFCRVIDNQTEKAQDILERFVLDKEEKEPQIAISVDMMDTGVDAPRVVNLVFFKPVRSVAKFWQMIGRGTRLRPNLFGPGQHKDSFLIFDYCENFEFFEVNPEESKGSLGLSLTQQAFQLRLDLALALRESNSKEENEFAEELISLLHSQVAALNQERFVVRHHLEFAVKFKQKDQWADLGPSKLQEIGTHIVPLILSEDDDDVSARRFDVLMLNFQLALKGGRMTSRYQNKISGACKVLERKGNIPVVSAGMPMIKKVLGGFLQHANVVDLEDVRESLRELMQFLDAVDQPLVETHFQDYLDLTKIEEKSLVKEAPLEPYRRRVERYINDHKDHLVISKIKTNQPITEAELAQLQEIFFNADEVGSKEEFEKEGKGKPLGLFIRELVGLEKEAVQSAFAEFIQAQNLNAEQIKFVDLIIGYLTQNGVIDKRALFESPFKDINDSGPFGLFDDAQVTKIISILDRINGGVDVG</sequence>
<gene>
    <name evidence="4" type="ordered locus">Echvi_0422</name>
</gene>